<evidence type="ECO:0000313" key="2">
    <source>
        <dbReference type="Proteomes" id="UP000183085"/>
    </source>
</evidence>
<reference evidence="1 2" key="1">
    <citation type="journal article" date="2016" name="Environ. Microbiol.">
        <title>Genomic resolution of a cold subsurface aquifer community provides metabolic insights for novel microbes adapted to high CO concentrations.</title>
        <authorList>
            <person name="Probst A.J."/>
            <person name="Castelle C.J."/>
            <person name="Singh A."/>
            <person name="Brown C.T."/>
            <person name="Anantharaman K."/>
            <person name="Sharon I."/>
            <person name="Hug L.A."/>
            <person name="Burstein D."/>
            <person name="Emerson J.B."/>
            <person name="Thomas B.C."/>
            <person name="Banfield J.F."/>
        </authorList>
    </citation>
    <scope>NUCLEOTIDE SEQUENCE [LARGE SCALE GENOMIC DNA]</scope>
    <source>
        <strain evidence="1">CG2_30_40_21</strain>
    </source>
</reference>
<dbReference type="Proteomes" id="UP000183085">
    <property type="component" value="Unassembled WGS sequence"/>
</dbReference>
<evidence type="ECO:0000313" key="1">
    <source>
        <dbReference type="EMBL" id="OIP40276.1"/>
    </source>
</evidence>
<name>A0A1J5DW02_9BACT</name>
<dbReference type="EMBL" id="MNYI01000124">
    <property type="protein sequence ID" value="OIP40276.1"/>
    <property type="molecule type" value="Genomic_DNA"/>
</dbReference>
<gene>
    <name evidence="1" type="ORF">AUJ95_04705</name>
</gene>
<sequence length="125" mass="14296">MNKLIAIFVVLIFGVVLLSPFVVNAIRGGMSKGVSKLDIVLPSSGKCIKDKEYMRANHMDLLKKERVKAVRDGVRTNDYSLKNCQTCHQKRDEFCDRCHHFVGVKPECFECHYYPTGKKECKGRE</sequence>
<accession>A0A1J5DW02</accession>
<dbReference type="InterPro" id="IPR036280">
    <property type="entry name" value="Multihaem_cyt_sf"/>
</dbReference>
<dbReference type="STRING" id="1817895.AUJ95_04705"/>
<dbReference type="AlphaFoldDB" id="A0A1J5DW02"/>
<dbReference type="SUPFAM" id="SSF48695">
    <property type="entry name" value="Multiheme cytochromes"/>
    <property type="match status" value="1"/>
</dbReference>
<comment type="caution">
    <text evidence="1">The sequence shown here is derived from an EMBL/GenBank/DDBJ whole genome shotgun (WGS) entry which is preliminary data.</text>
</comment>
<protein>
    <submittedName>
        <fullName evidence="1">Uncharacterized protein</fullName>
    </submittedName>
</protein>
<organism evidence="1 2">
    <name type="scientific">Candidatus Desantisbacteria bacterium CG2_30_40_21</name>
    <dbReference type="NCBI Taxonomy" id="1817895"/>
    <lineage>
        <taxon>Bacteria</taxon>
        <taxon>Candidatus Desantisiibacteriota</taxon>
    </lineage>
</organism>
<proteinExistence type="predicted"/>